<dbReference type="AlphaFoldDB" id="A0A6I3IXE6"/>
<organism evidence="1 2">
    <name type="scientific">Arsenicicoccus cauae</name>
    <dbReference type="NCBI Taxonomy" id="2663847"/>
    <lineage>
        <taxon>Bacteria</taxon>
        <taxon>Bacillati</taxon>
        <taxon>Actinomycetota</taxon>
        <taxon>Actinomycetes</taxon>
        <taxon>Micrococcales</taxon>
        <taxon>Intrasporangiaceae</taxon>
        <taxon>Arsenicicoccus</taxon>
    </lineage>
</organism>
<sequence>MLPALSPGINVLTVHPRYWSFYSWVLDDFWAADLPRNRASFVSFYRPREAIFSMACHVCDAPEHVTIVGNVNGSRRISPKANDPDFDPQFDYIKEPLGGYGLYYRSAMELTGSLVVASPANGFPVDAPTPIGRSLAEAYRNAVAGTEVSRLLSEGKITEPVSREALVKFARKGCLCQLRAAEAHDLPLLRDLFLHSGTAAEVASRGETLRMLLDLSTCRQAEELSQDDFRQLVYFRQLDGSDYRPRPELLDVARRWRVYQGREYFAYVFNRLLRWVSRRGLAATDGGLTVLPKAELWALVDDSLTRSSQVDDLGLILPAVDASTRASSLLEGLLAEVDVSPDADGVWPRTGGLDEHALYTACREYDQDDGATMVALLALVLLLRERFGLPRRALEYAKEQVLVAEGGSLRIGMARFMHQLNQRMLRDLTLGDLARWLIEDFVIVQHERVATAKLPDDTYRVRRVGAAVRFFAQDSPAVFNDSRFHALSTTVHELGWVSTFNESDRQLTGSGQRLLADGDLPRGALAAAAAAFGELDAERS</sequence>
<gene>
    <name evidence="1" type="ORF">GGG17_14385</name>
</gene>
<comment type="caution">
    <text evidence="1">The sequence shown here is derived from an EMBL/GenBank/DDBJ whole genome shotgun (WGS) entry which is preliminary data.</text>
</comment>
<dbReference type="Proteomes" id="UP000431092">
    <property type="component" value="Unassembled WGS sequence"/>
</dbReference>
<protein>
    <submittedName>
        <fullName evidence="1">Uncharacterized protein</fullName>
    </submittedName>
</protein>
<name>A0A6I3IXE6_9MICO</name>
<proteinExistence type="predicted"/>
<accession>A0A6I3IXE6</accession>
<evidence type="ECO:0000313" key="1">
    <source>
        <dbReference type="EMBL" id="MTB73129.1"/>
    </source>
</evidence>
<keyword evidence="2" id="KW-1185">Reference proteome</keyword>
<reference evidence="1 2" key="1">
    <citation type="submission" date="2019-11" db="EMBL/GenBank/DDBJ databases">
        <title>Whole genome sequencing identifies a novel species of the genus Arsenicicoccus isolated from human blood.</title>
        <authorList>
            <person name="Jeong J.H."/>
            <person name="Kweon O.J."/>
            <person name="Kim H.R."/>
            <person name="Kim T.-H."/>
            <person name="Ha S.-M."/>
            <person name="Lee M.-K."/>
        </authorList>
    </citation>
    <scope>NUCLEOTIDE SEQUENCE [LARGE SCALE GENOMIC DNA]</scope>
    <source>
        <strain evidence="1 2">MKL-02</strain>
    </source>
</reference>
<evidence type="ECO:0000313" key="2">
    <source>
        <dbReference type="Proteomes" id="UP000431092"/>
    </source>
</evidence>
<dbReference type="EMBL" id="WLVL01000044">
    <property type="protein sequence ID" value="MTB73129.1"/>
    <property type="molecule type" value="Genomic_DNA"/>
</dbReference>